<gene>
    <name evidence="3" type="ORF">RUMCAL_02794</name>
</gene>
<accession>U2LMG5</accession>
<evidence type="ECO:0000256" key="2">
    <source>
        <dbReference type="SAM" id="SignalP"/>
    </source>
</evidence>
<evidence type="ECO:0000313" key="3">
    <source>
        <dbReference type="EMBL" id="ERJ90684.1"/>
    </source>
</evidence>
<reference evidence="3 4" key="1">
    <citation type="submission" date="2013-07" db="EMBL/GenBank/DDBJ databases">
        <authorList>
            <person name="Weinstock G."/>
            <person name="Sodergren E."/>
            <person name="Wylie T."/>
            <person name="Fulton L."/>
            <person name="Fulton R."/>
            <person name="Fronick C."/>
            <person name="O'Laughlin M."/>
            <person name="Godfrey J."/>
            <person name="Miner T."/>
            <person name="Herter B."/>
            <person name="Appelbaum E."/>
            <person name="Cordes M."/>
            <person name="Lek S."/>
            <person name="Wollam A."/>
            <person name="Pepin K.H."/>
            <person name="Palsikar V.B."/>
            <person name="Mitreva M."/>
            <person name="Wilson R.K."/>
        </authorList>
    </citation>
    <scope>NUCLEOTIDE SEQUENCE [LARGE SCALE GENOMIC DNA]</scope>
    <source>
        <strain evidence="3 4">ATCC 27760</strain>
    </source>
</reference>
<sequence>MQKKMLAACTAFCALAALMVGCTDVSGNGDSQTPVNMTAETTASEEAAETQPAETETAAEDTETIDTTAAGETADTTETTAAVTAEAAASQGTVGDTGMTESEWVAQAQQMYEKAAQTYYTYLCSSSGFTYDTEDTIADDYVRITSCDTLEDAEAPYYAVFAKSAHASDFDGMLEMSEDKLYGRMGDRGADISYVSSAVTALTASTSSQLTFAVTSSYEDPEDGSASTKEDTFTLVLEDGSWRVGQFTMPY</sequence>
<dbReference type="PATRIC" id="fig|411473.3.peg.2340"/>
<feature type="compositionally biased region" description="Polar residues" evidence="1">
    <location>
        <begin position="27"/>
        <end position="36"/>
    </location>
</feature>
<feature type="region of interest" description="Disordered" evidence="1">
    <location>
        <begin position="27"/>
        <end position="78"/>
    </location>
</feature>
<evidence type="ECO:0008006" key="5">
    <source>
        <dbReference type="Google" id="ProtNLM"/>
    </source>
</evidence>
<dbReference type="EMBL" id="AWVF01000352">
    <property type="protein sequence ID" value="ERJ90684.1"/>
    <property type="molecule type" value="Genomic_DNA"/>
</dbReference>
<feature type="compositionally biased region" description="Low complexity" evidence="1">
    <location>
        <begin position="65"/>
        <end position="78"/>
    </location>
</feature>
<proteinExistence type="predicted"/>
<keyword evidence="4" id="KW-1185">Reference proteome</keyword>
<dbReference type="STRING" id="411473.RUMCAL_02794"/>
<dbReference type="OrthoDB" id="1815523at2"/>
<organism evidence="3 4">
    <name type="scientific">Ruminococcus callidus ATCC 27760</name>
    <dbReference type="NCBI Taxonomy" id="411473"/>
    <lineage>
        <taxon>Bacteria</taxon>
        <taxon>Bacillati</taxon>
        <taxon>Bacillota</taxon>
        <taxon>Clostridia</taxon>
        <taxon>Eubacteriales</taxon>
        <taxon>Oscillospiraceae</taxon>
        <taxon>Ruminococcus</taxon>
    </lineage>
</organism>
<evidence type="ECO:0000313" key="4">
    <source>
        <dbReference type="Proteomes" id="UP000016662"/>
    </source>
</evidence>
<protein>
    <recommendedName>
        <fullName evidence="5">DUF4878 domain-containing protein</fullName>
    </recommendedName>
</protein>
<dbReference type="HOGENOM" id="CLU_1106474_0_0_9"/>
<dbReference type="PROSITE" id="PS51257">
    <property type="entry name" value="PROKAR_LIPOPROTEIN"/>
    <property type="match status" value="1"/>
</dbReference>
<feature type="signal peptide" evidence="2">
    <location>
        <begin position="1"/>
        <end position="16"/>
    </location>
</feature>
<dbReference type="RefSeq" id="WP_021680980.1">
    <property type="nucleotide sequence ID" value="NZ_KI260324.1"/>
</dbReference>
<keyword evidence="2" id="KW-0732">Signal</keyword>
<dbReference type="Proteomes" id="UP000016662">
    <property type="component" value="Unassembled WGS sequence"/>
</dbReference>
<feature type="compositionally biased region" description="Low complexity" evidence="1">
    <location>
        <begin position="38"/>
        <end position="56"/>
    </location>
</feature>
<evidence type="ECO:0000256" key="1">
    <source>
        <dbReference type="SAM" id="MobiDB-lite"/>
    </source>
</evidence>
<feature type="chain" id="PRO_5039109361" description="DUF4878 domain-containing protein" evidence="2">
    <location>
        <begin position="17"/>
        <end position="251"/>
    </location>
</feature>
<dbReference type="AlphaFoldDB" id="U2LMG5"/>
<comment type="caution">
    <text evidence="3">The sequence shown here is derived from an EMBL/GenBank/DDBJ whole genome shotgun (WGS) entry which is preliminary data.</text>
</comment>
<name>U2LMG5_9FIRM</name>
<dbReference type="eggNOG" id="ENOG503269W">
    <property type="taxonomic scope" value="Bacteria"/>
</dbReference>